<gene>
    <name evidence="6" type="ORF">GCM10010123_37820</name>
</gene>
<proteinExistence type="inferred from homology"/>
<dbReference type="Pfam" id="PF03466">
    <property type="entry name" value="LysR_substrate"/>
    <property type="match status" value="1"/>
</dbReference>
<evidence type="ECO:0000313" key="6">
    <source>
        <dbReference type="EMBL" id="GGK04329.1"/>
    </source>
</evidence>
<keyword evidence="2" id="KW-0805">Transcription regulation</keyword>
<keyword evidence="7" id="KW-1185">Reference proteome</keyword>
<dbReference type="PANTHER" id="PTHR30346:SF30">
    <property type="entry name" value="SMALL NEUTRAL PROTEASE REGULATORY PROTEIN"/>
    <property type="match status" value="1"/>
</dbReference>
<dbReference type="GO" id="GO:0032993">
    <property type="term" value="C:protein-DNA complex"/>
    <property type="evidence" value="ECO:0007669"/>
    <property type="project" value="TreeGrafter"/>
</dbReference>
<dbReference type="GO" id="GO:0003700">
    <property type="term" value="F:DNA-binding transcription factor activity"/>
    <property type="evidence" value="ECO:0007669"/>
    <property type="project" value="InterPro"/>
</dbReference>
<dbReference type="SUPFAM" id="SSF53850">
    <property type="entry name" value="Periplasmic binding protein-like II"/>
    <property type="match status" value="1"/>
</dbReference>
<dbReference type="FunFam" id="1.10.10.10:FF:000001">
    <property type="entry name" value="LysR family transcriptional regulator"/>
    <property type="match status" value="1"/>
</dbReference>
<dbReference type="PANTHER" id="PTHR30346">
    <property type="entry name" value="TRANSCRIPTIONAL DUAL REGULATOR HCAR-RELATED"/>
    <property type="match status" value="1"/>
</dbReference>
<evidence type="ECO:0000256" key="4">
    <source>
        <dbReference type="ARBA" id="ARBA00023163"/>
    </source>
</evidence>
<keyword evidence="4" id="KW-0804">Transcription</keyword>
<reference evidence="6" key="1">
    <citation type="journal article" date="2014" name="Int. J. Syst. Evol. Microbiol.">
        <title>Complete genome sequence of Corynebacterium casei LMG S-19264T (=DSM 44701T), isolated from a smear-ripened cheese.</title>
        <authorList>
            <consortium name="US DOE Joint Genome Institute (JGI-PGF)"/>
            <person name="Walter F."/>
            <person name="Albersmeier A."/>
            <person name="Kalinowski J."/>
            <person name="Ruckert C."/>
        </authorList>
    </citation>
    <scope>NUCLEOTIDE SEQUENCE</scope>
    <source>
        <strain evidence="6">JCM 3090</strain>
    </source>
</reference>
<name>A0A8J3BC60_9ACTN</name>
<feature type="domain" description="HTH lysR-type" evidence="5">
    <location>
        <begin position="1"/>
        <end position="60"/>
    </location>
</feature>
<dbReference type="Gene3D" id="1.10.10.10">
    <property type="entry name" value="Winged helix-like DNA-binding domain superfamily/Winged helix DNA-binding domain"/>
    <property type="match status" value="1"/>
</dbReference>
<dbReference type="InterPro" id="IPR036390">
    <property type="entry name" value="WH_DNA-bd_sf"/>
</dbReference>
<protein>
    <submittedName>
        <fullName evidence="6">LysR family transcriptional regulator</fullName>
    </submittedName>
</protein>
<reference evidence="6" key="2">
    <citation type="submission" date="2020-09" db="EMBL/GenBank/DDBJ databases">
        <authorList>
            <person name="Sun Q."/>
            <person name="Ohkuma M."/>
        </authorList>
    </citation>
    <scope>NUCLEOTIDE SEQUENCE</scope>
    <source>
        <strain evidence="6">JCM 3090</strain>
    </source>
</reference>
<accession>A0A8J3BC60</accession>
<dbReference type="Gene3D" id="3.40.190.10">
    <property type="entry name" value="Periplasmic binding protein-like II"/>
    <property type="match status" value="2"/>
</dbReference>
<evidence type="ECO:0000256" key="3">
    <source>
        <dbReference type="ARBA" id="ARBA00023125"/>
    </source>
</evidence>
<evidence type="ECO:0000256" key="1">
    <source>
        <dbReference type="ARBA" id="ARBA00009437"/>
    </source>
</evidence>
<organism evidence="6 7">
    <name type="scientific">Pilimelia anulata</name>
    <dbReference type="NCBI Taxonomy" id="53371"/>
    <lineage>
        <taxon>Bacteria</taxon>
        <taxon>Bacillati</taxon>
        <taxon>Actinomycetota</taxon>
        <taxon>Actinomycetes</taxon>
        <taxon>Micromonosporales</taxon>
        <taxon>Micromonosporaceae</taxon>
        <taxon>Pilimelia</taxon>
    </lineage>
</organism>
<dbReference type="AlphaFoldDB" id="A0A8J3BC60"/>
<comment type="caution">
    <text evidence="6">The sequence shown here is derived from an EMBL/GenBank/DDBJ whole genome shotgun (WGS) entry which is preliminary data.</text>
</comment>
<dbReference type="Proteomes" id="UP000649739">
    <property type="component" value="Unassembled WGS sequence"/>
</dbReference>
<evidence type="ECO:0000259" key="5">
    <source>
        <dbReference type="PROSITE" id="PS50931"/>
    </source>
</evidence>
<dbReference type="Pfam" id="PF00126">
    <property type="entry name" value="HTH_1"/>
    <property type="match status" value="1"/>
</dbReference>
<dbReference type="InterPro" id="IPR036388">
    <property type="entry name" value="WH-like_DNA-bd_sf"/>
</dbReference>
<dbReference type="SUPFAM" id="SSF46785">
    <property type="entry name" value="Winged helix' DNA-binding domain"/>
    <property type="match status" value="1"/>
</dbReference>
<dbReference type="EMBL" id="BMQB01000009">
    <property type="protein sequence ID" value="GGK04329.1"/>
    <property type="molecule type" value="Genomic_DNA"/>
</dbReference>
<dbReference type="PRINTS" id="PR00039">
    <property type="entry name" value="HTHLYSR"/>
</dbReference>
<sequence>MDLEARHLRYLTAIDRAGSVTRAAAVLGLSQPGLSTQVRRIEQHFGAPLFARDARGTRTTELGGLVLAQARDVLAEFDDLARALRRHHRRRDRADLRIGAPRAAAADLMGDVLEAAGLAGAATTTVVGDRAAALAALRDGELDLLLHTDHPGREYAPPPDVGLTAVGDEPVLVVLPPGHPAADAPGPVEPAALAGAPLLVSADDEEFLLHVVDGCHRAGIGPVAACPADPAVLGALLQDGQSVLLVPALDRRAVLPGAARPLRGAPLRLRHLLLWAGEGDSSRLADLRAALADAYRDLVANRVRLAD</sequence>
<comment type="similarity">
    <text evidence="1">Belongs to the LysR transcriptional regulatory family.</text>
</comment>
<dbReference type="InterPro" id="IPR005119">
    <property type="entry name" value="LysR_subst-bd"/>
</dbReference>
<evidence type="ECO:0000256" key="2">
    <source>
        <dbReference type="ARBA" id="ARBA00023015"/>
    </source>
</evidence>
<dbReference type="RefSeq" id="WP_189171525.1">
    <property type="nucleotide sequence ID" value="NZ_BMQB01000009.1"/>
</dbReference>
<dbReference type="InterPro" id="IPR000847">
    <property type="entry name" value="LysR_HTH_N"/>
</dbReference>
<dbReference type="PROSITE" id="PS50931">
    <property type="entry name" value="HTH_LYSR"/>
    <property type="match status" value="1"/>
</dbReference>
<dbReference type="GO" id="GO:0003677">
    <property type="term" value="F:DNA binding"/>
    <property type="evidence" value="ECO:0007669"/>
    <property type="project" value="UniProtKB-KW"/>
</dbReference>
<keyword evidence="3" id="KW-0238">DNA-binding</keyword>
<evidence type="ECO:0000313" key="7">
    <source>
        <dbReference type="Proteomes" id="UP000649739"/>
    </source>
</evidence>